<dbReference type="Gene3D" id="2.70.70.10">
    <property type="entry name" value="Glucose Permease (Domain IIA)"/>
    <property type="match status" value="1"/>
</dbReference>
<evidence type="ECO:0000256" key="7">
    <source>
        <dbReference type="SAM" id="MobiDB-lite"/>
    </source>
</evidence>
<comment type="cofactor">
    <cofactor evidence="1">
        <name>Zn(2+)</name>
        <dbReference type="ChEBI" id="CHEBI:29105"/>
    </cofactor>
</comment>
<comment type="caution">
    <text evidence="10">The sequence shown here is derived from an EMBL/GenBank/DDBJ whole genome shotgun (WGS) entry which is preliminary data.</text>
</comment>
<dbReference type="PANTHER" id="PTHR21666:SF288">
    <property type="entry name" value="CELL DIVISION PROTEIN YTFB"/>
    <property type="match status" value="1"/>
</dbReference>
<keyword evidence="4" id="KW-0378">Hydrolase</keyword>
<dbReference type="GO" id="GO:0006508">
    <property type="term" value="P:proteolysis"/>
    <property type="evidence" value="ECO:0007669"/>
    <property type="project" value="UniProtKB-KW"/>
</dbReference>
<dbReference type="GO" id="GO:0046872">
    <property type="term" value="F:metal ion binding"/>
    <property type="evidence" value="ECO:0007669"/>
    <property type="project" value="UniProtKB-KW"/>
</dbReference>
<protein>
    <submittedName>
        <fullName evidence="10">M23 family metallopeptidase</fullName>
    </submittedName>
</protein>
<name>A0A931FQC6_9HYPH</name>
<dbReference type="SUPFAM" id="SSF51261">
    <property type="entry name" value="Duplicated hybrid motif"/>
    <property type="match status" value="1"/>
</dbReference>
<feature type="domain" description="M23ase beta-sheet core" evidence="9">
    <location>
        <begin position="527"/>
        <end position="623"/>
    </location>
</feature>
<evidence type="ECO:0000256" key="3">
    <source>
        <dbReference type="ARBA" id="ARBA00022723"/>
    </source>
</evidence>
<keyword evidence="8" id="KW-1133">Transmembrane helix</keyword>
<dbReference type="InterPro" id="IPR016047">
    <property type="entry name" value="M23ase_b-sheet_dom"/>
</dbReference>
<dbReference type="CDD" id="cd12797">
    <property type="entry name" value="M23_peptidase"/>
    <property type="match status" value="1"/>
</dbReference>
<reference evidence="10" key="1">
    <citation type="submission" date="2020-11" db="EMBL/GenBank/DDBJ databases">
        <authorList>
            <person name="Kim M.K."/>
        </authorList>
    </citation>
    <scope>NUCLEOTIDE SEQUENCE</scope>
    <source>
        <strain evidence="10">BT350</strain>
    </source>
</reference>
<feature type="transmembrane region" description="Helical" evidence="8">
    <location>
        <begin position="43"/>
        <end position="66"/>
    </location>
</feature>
<organism evidence="10 11">
    <name type="scientific">Microvirga alba</name>
    <dbReference type="NCBI Taxonomy" id="2791025"/>
    <lineage>
        <taxon>Bacteria</taxon>
        <taxon>Pseudomonadati</taxon>
        <taxon>Pseudomonadota</taxon>
        <taxon>Alphaproteobacteria</taxon>
        <taxon>Hyphomicrobiales</taxon>
        <taxon>Methylobacteriaceae</taxon>
        <taxon>Microvirga</taxon>
    </lineage>
</organism>
<feature type="region of interest" description="Disordered" evidence="7">
    <location>
        <begin position="1"/>
        <end position="32"/>
    </location>
</feature>
<keyword evidence="3" id="KW-0479">Metal-binding</keyword>
<evidence type="ECO:0000256" key="8">
    <source>
        <dbReference type="SAM" id="Phobius"/>
    </source>
</evidence>
<evidence type="ECO:0000256" key="2">
    <source>
        <dbReference type="ARBA" id="ARBA00022670"/>
    </source>
</evidence>
<dbReference type="InterPro" id="IPR050570">
    <property type="entry name" value="Cell_wall_metabolism_enzyme"/>
</dbReference>
<dbReference type="Pfam" id="PF01551">
    <property type="entry name" value="Peptidase_M23"/>
    <property type="match status" value="1"/>
</dbReference>
<evidence type="ECO:0000256" key="4">
    <source>
        <dbReference type="ARBA" id="ARBA00022801"/>
    </source>
</evidence>
<evidence type="ECO:0000256" key="1">
    <source>
        <dbReference type="ARBA" id="ARBA00001947"/>
    </source>
</evidence>
<feature type="compositionally biased region" description="Basic and acidic residues" evidence="7">
    <location>
        <begin position="1"/>
        <end position="11"/>
    </location>
</feature>
<dbReference type="GO" id="GO:0004222">
    <property type="term" value="F:metalloendopeptidase activity"/>
    <property type="evidence" value="ECO:0007669"/>
    <property type="project" value="TreeGrafter"/>
</dbReference>
<gene>
    <name evidence="10" type="ORF">I2H38_20370</name>
</gene>
<dbReference type="PANTHER" id="PTHR21666">
    <property type="entry name" value="PEPTIDASE-RELATED"/>
    <property type="match status" value="1"/>
</dbReference>
<keyword evidence="8" id="KW-0472">Membrane</keyword>
<dbReference type="AlphaFoldDB" id="A0A931FQC6"/>
<dbReference type="Gene3D" id="3.10.450.350">
    <property type="match status" value="1"/>
</dbReference>
<dbReference type="EMBL" id="JADQDO010000021">
    <property type="protein sequence ID" value="MBF9235715.1"/>
    <property type="molecule type" value="Genomic_DNA"/>
</dbReference>
<keyword evidence="2" id="KW-0645">Protease</keyword>
<keyword evidence="5" id="KW-0862">Zinc</keyword>
<keyword evidence="11" id="KW-1185">Reference proteome</keyword>
<dbReference type="InterPro" id="IPR011055">
    <property type="entry name" value="Dup_hybrid_motif"/>
</dbReference>
<evidence type="ECO:0000256" key="6">
    <source>
        <dbReference type="ARBA" id="ARBA00023049"/>
    </source>
</evidence>
<dbReference type="Proteomes" id="UP000599312">
    <property type="component" value="Unassembled WGS sequence"/>
</dbReference>
<evidence type="ECO:0000256" key="5">
    <source>
        <dbReference type="ARBA" id="ARBA00022833"/>
    </source>
</evidence>
<keyword evidence="8" id="KW-0812">Transmembrane</keyword>
<evidence type="ECO:0000313" key="10">
    <source>
        <dbReference type="EMBL" id="MBF9235715.1"/>
    </source>
</evidence>
<evidence type="ECO:0000313" key="11">
    <source>
        <dbReference type="Proteomes" id="UP000599312"/>
    </source>
</evidence>
<feature type="region of interest" description="Disordered" evidence="7">
    <location>
        <begin position="377"/>
        <end position="402"/>
    </location>
</feature>
<evidence type="ECO:0000259" key="9">
    <source>
        <dbReference type="Pfam" id="PF01551"/>
    </source>
</evidence>
<proteinExistence type="predicted"/>
<keyword evidence="6" id="KW-0482">Metalloprotease</keyword>
<accession>A0A931FQC6</accession>
<sequence>MPAKSSRREASRAWSVDLGHEPPLNTNGGAAPEVDRRDVNLRWLGASVLTGLTGAALIGASIYIALEGATTSVSQPERATVNAARSSDVSEDRTTNVARKGDRLNRAENTVSAKQSFRAPMTIRNGDREAIKVRQFVRVATNLSLTTGTYATDIPPFNPMRLFAEDSQERAVEPTPEISDADVSVVRRDLTLLAIEASAPSLADKDVLAIIEEERRVSAETGRRASVPIPAQQMLSRTLRQPDGLGDALGYARIVNAPFSTIEVRVVPENVTNLAKIDQRSATPLTEERDVALKKGETLETTLRAYGANPDQILAITTALAARVKVAGLTEGQRLRILIGPGPRLGDPKQIVRVLVLGEKGIEGIAATNDRGLFVSVSPPTDQNDGKQTVARDEEADDEESGGVSLYQSLYETALKNELPRQTVDELVRIFGYDVDFQRRVSSGDTFEIFYGSDEENGTPEVMYAALSVGGEARRVYRYQGDDGSIDFFDEAGRSLKKFLLRKPIAEGILRSGFGSRYHPILGYTRPHTGIDWSNKIGTPIIAAGNGTVLSAGWESGYGRHVEIQHTNGYVTTYSHMSNFGKGIVAGIKVQQGQVIGYLGSSGLSTGPHLHYEVKINGSFVDPLKIRLPRGRELEGRGLAEFKRQREQVNELMAHAGASASLAQRAELR</sequence>
<feature type="compositionally biased region" description="Polar residues" evidence="7">
    <location>
        <begin position="378"/>
        <end position="387"/>
    </location>
</feature>